<accession>A0A5J4UVG9</accession>
<keyword evidence="1" id="KW-0812">Transmembrane</keyword>
<dbReference type="Proteomes" id="UP000324800">
    <property type="component" value="Unassembled WGS sequence"/>
</dbReference>
<dbReference type="EMBL" id="SNRW01011956">
    <property type="protein sequence ID" value="KAA6374469.1"/>
    <property type="molecule type" value="Genomic_DNA"/>
</dbReference>
<gene>
    <name evidence="2" type="ORF">EZS28_030004</name>
</gene>
<feature type="transmembrane region" description="Helical" evidence="1">
    <location>
        <begin position="12"/>
        <end position="30"/>
    </location>
</feature>
<evidence type="ECO:0000313" key="3">
    <source>
        <dbReference type="Proteomes" id="UP000324800"/>
    </source>
</evidence>
<comment type="caution">
    <text evidence="2">The sequence shown here is derived from an EMBL/GenBank/DDBJ whole genome shotgun (WGS) entry which is preliminary data.</text>
</comment>
<evidence type="ECO:0000313" key="2">
    <source>
        <dbReference type="EMBL" id="KAA6374469.1"/>
    </source>
</evidence>
<protein>
    <submittedName>
        <fullName evidence="2">Uncharacterized protein</fullName>
    </submittedName>
</protein>
<feature type="transmembrane region" description="Helical" evidence="1">
    <location>
        <begin position="46"/>
        <end position="66"/>
    </location>
</feature>
<evidence type="ECO:0000256" key="1">
    <source>
        <dbReference type="SAM" id="Phobius"/>
    </source>
</evidence>
<sequence length="96" mass="10432">MSGTLANSCCIGWSALCTITLILLGVAYIFELPVGEPLSPKEYKNLAIYSWIGAGIYLLLIAYNAWRYIANEKKFEAAAAANNHADDHAPQDAARV</sequence>
<proteinExistence type="predicted"/>
<dbReference type="AlphaFoldDB" id="A0A5J4UVG9"/>
<keyword evidence="1" id="KW-0472">Membrane</keyword>
<keyword evidence="1" id="KW-1133">Transmembrane helix</keyword>
<organism evidence="2 3">
    <name type="scientific">Streblomastix strix</name>
    <dbReference type="NCBI Taxonomy" id="222440"/>
    <lineage>
        <taxon>Eukaryota</taxon>
        <taxon>Metamonada</taxon>
        <taxon>Preaxostyla</taxon>
        <taxon>Oxymonadida</taxon>
        <taxon>Streblomastigidae</taxon>
        <taxon>Streblomastix</taxon>
    </lineage>
</organism>
<name>A0A5J4UVG9_9EUKA</name>
<reference evidence="2 3" key="1">
    <citation type="submission" date="2019-03" db="EMBL/GenBank/DDBJ databases">
        <title>Single cell metagenomics reveals metabolic interactions within the superorganism composed of flagellate Streblomastix strix and complex community of Bacteroidetes bacteria on its surface.</title>
        <authorList>
            <person name="Treitli S.C."/>
            <person name="Kolisko M."/>
            <person name="Husnik F."/>
            <person name="Keeling P."/>
            <person name="Hampl V."/>
        </authorList>
    </citation>
    <scope>NUCLEOTIDE SEQUENCE [LARGE SCALE GENOMIC DNA]</scope>
    <source>
        <strain evidence="2">ST1C</strain>
    </source>
</reference>